<dbReference type="Pfam" id="PF01055">
    <property type="entry name" value="Glyco_hydro_31_2nd"/>
    <property type="match status" value="1"/>
</dbReference>
<evidence type="ECO:0000256" key="3">
    <source>
        <dbReference type="ARBA" id="ARBA00023295"/>
    </source>
</evidence>
<accession>A0ABS4KU17</accession>
<keyword evidence="2 4" id="KW-0378">Hydrolase</keyword>
<protein>
    <submittedName>
        <fullName evidence="9">Alpha-glucosidase</fullName>
        <ecNumber evidence="9">3.2.1.20</ecNumber>
    </submittedName>
</protein>
<feature type="domain" description="Glycoside hydrolase family 31 N-terminal" evidence="6">
    <location>
        <begin position="43"/>
        <end position="121"/>
    </location>
</feature>
<dbReference type="CDD" id="cd14752">
    <property type="entry name" value="GH31_N"/>
    <property type="match status" value="1"/>
</dbReference>
<dbReference type="Gene3D" id="2.60.40.4040">
    <property type="match status" value="1"/>
</dbReference>
<dbReference type="Gene3D" id="2.60.40.1760">
    <property type="entry name" value="glycosyl hydrolase (family 31)"/>
    <property type="match status" value="1"/>
</dbReference>
<keyword evidence="10" id="KW-1185">Reference proteome</keyword>
<dbReference type="PROSITE" id="PS00129">
    <property type="entry name" value="GLYCOSYL_HYDROL_F31_1"/>
    <property type="match status" value="1"/>
</dbReference>
<dbReference type="Gene3D" id="3.20.20.80">
    <property type="entry name" value="Glycosidases"/>
    <property type="match status" value="1"/>
</dbReference>
<feature type="domain" description="DUF5110" evidence="7">
    <location>
        <begin position="639"/>
        <end position="698"/>
    </location>
</feature>
<dbReference type="InterPro" id="IPR011013">
    <property type="entry name" value="Gal_mutarotase_sf_dom"/>
</dbReference>
<evidence type="ECO:0000259" key="7">
    <source>
        <dbReference type="Pfam" id="PF17137"/>
    </source>
</evidence>
<dbReference type="SUPFAM" id="SSF74650">
    <property type="entry name" value="Galactose mutarotase-like"/>
    <property type="match status" value="1"/>
</dbReference>
<comment type="caution">
    <text evidence="9">The sequence shown here is derived from an EMBL/GenBank/DDBJ whole genome shotgun (WGS) entry which is preliminary data.</text>
</comment>
<evidence type="ECO:0000256" key="4">
    <source>
        <dbReference type="RuleBase" id="RU361185"/>
    </source>
</evidence>
<dbReference type="SUPFAM" id="SSF51011">
    <property type="entry name" value="Glycosyl hydrolase domain"/>
    <property type="match status" value="1"/>
</dbReference>
<evidence type="ECO:0000259" key="6">
    <source>
        <dbReference type="Pfam" id="PF13802"/>
    </source>
</evidence>
<evidence type="ECO:0000256" key="1">
    <source>
        <dbReference type="ARBA" id="ARBA00007806"/>
    </source>
</evidence>
<dbReference type="InterPro" id="IPR048395">
    <property type="entry name" value="Glyco_hydro_31_C"/>
</dbReference>
<name>A0ABS4KU17_9CLOT</name>
<comment type="similarity">
    <text evidence="1 4">Belongs to the glycosyl hydrolase 31 family.</text>
</comment>
<dbReference type="Pfam" id="PF17137">
    <property type="entry name" value="DUF5110"/>
    <property type="match status" value="1"/>
</dbReference>
<dbReference type="InterPro" id="IPR030458">
    <property type="entry name" value="Glyco_hydro_31_AS"/>
</dbReference>
<gene>
    <name evidence="9" type="ORF">J2Z42_002259</name>
</gene>
<dbReference type="InterPro" id="IPR025887">
    <property type="entry name" value="Glyco_hydro_31_N_dom"/>
</dbReference>
<feature type="domain" description="Glycosyl hydrolase family 31 C-terminal" evidence="8">
    <location>
        <begin position="539"/>
        <end position="623"/>
    </location>
</feature>
<dbReference type="Pfam" id="PF21365">
    <property type="entry name" value="Glyco_hydro_31_3rd"/>
    <property type="match status" value="1"/>
</dbReference>
<dbReference type="Proteomes" id="UP001519307">
    <property type="component" value="Unassembled WGS sequence"/>
</dbReference>
<dbReference type="SUPFAM" id="SSF51445">
    <property type="entry name" value="(Trans)glycosidases"/>
    <property type="match status" value="1"/>
</dbReference>
<dbReference type="PANTHER" id="PTHR22762">
    <property type="entry name" value="ALPHA-GLUCOSIDASE"/>
    <property type="match status" value="1"/>
</dbReference>
<dbReference type="InterPro" id="IPR000322">
    <property type="entry name" value="Glyco_hydro_31_TIM"/>
</dbReference>
<evidence type="ECO:0000259" key="5">
    <source>
        <dbReference type="Pfam" id="PF01055"/>
    </source>
</evidence>
<proteinExistence type="inferred from homology"/>
<dbReference type="PANTHER" id="PTHR22762:SF120">
    <property type="entry name" value="HETEROGLYCAN GLUCOSIDASE 1"/>
    <property type="match status" value="1"/>
</dbReference>
<dbReference type="GO" id="GO:0004558">
    <property type="term" value="F:alpha-1,4-glucosidase activity"/>
    <property type="evidence" value="ECO:0007669"/>
    <property type="project" value="UniProtKB-EC"/>
</dbReference>
<keyword evidence="3 4" id="KW-0326">Glycosidase</keyword>
<dbReference type="EMBL" id="JAGGLM010000016">
    <property type="protein sequence ID" value="MBP2033556.1"/>
    <property type="molecule type" value="Genomic_DNA"/>
</dbReference>
<dbReference type="EC" id="3.2.1.20" evidence="9"/>
<evidence type="ECO:0000313" key="9">
    <source>
        <dbReference type="EMBL" id="MBP2033556.1"/>
    </source>
</evidence>
<sequence length="716" mass="83259">MKAFVLDENITKYTFGKPFDTETVFLKGTEITRENIEFFKINKEEKFNLTYNMDISQIVFGLGENQRGINKRGGIYESFCKDEPNHTPNKKSLYGAHNFIVLDGNEKFGVFVDFPGKVVFDVGFSNNNELKISLGEENFDIYIINGKNARSIVRKFLSLIGESYVPPKWAFGYQQSRWSYKNENTVLNIADSFIKNDIPCDAIYLDIDYMDKFKDFTIDSDNFPYFESFIKRMKNKGFRLVPIIDAGVKIEKGYNVYEEGVEKGYFCTDTEGKNFTAAVWPGLCHFPDFLNKEARRWFGLKYKILANIGIEGFWNDMNEPALFYTKRGLKEALNEVKECEGKNLDVYSFFNLRSKFSNISSADEDYKSIYHNVDGNKVNHYKVHNMYGYNMLKSASEGLKEVYNNKRFLLFSRASYIGMHKYGGIWTGDNHSWWEHILLNIKMMASLNMCGFLYIGADTGGFSTDANSQLVIRWTQFSIFTPLFRNHSSMGTRNQEPFSFDDKTTDVLRNVIKFRYALIPYIYSEYMKAVINNDMYFIPICFEYDDKTSRRIENQLLVGGSIMIAPVYEENSAGRYVYCPEDMLLWKVSDFKNRKFNVVKKGHMYLDVELDEIPIFIRKDNILVIGNTASNVDSLDNRELNVIAFVENKAEYIYYDDDGISFDYKKGNYSKITIKIEKTKNDYNIDVKNSKNSFLNKLNFEIVDQEGTLSKKTIYI</sequence>
<evidence type="ECO:0000259" key="8">
    <source>
        <dbReference type="Pfam" id="PF21365"/>
    </source>
</evidence>
<dbReference type="CDD" id="cd06604">
    <property type="entry name" value="GH31_glucosidase_II_MalA"/>
    <property type="match status" value="1"/>
</dbReference>
<dbReference type="InterPro" id="IPR033403">
    <property type="entry name" value="DUF5110"/>
</dbReference>
<evidence type="ECO:0000256" key="2">
    <source>
        <dbReference type="ARBA" id="ARBA00022801"/>
    </source>
</evidence>
<evidence type="ECO:0000313" key="10">
    <source>
        <dbReference type="Proteomes" id="UP001519307"/>
    </source>
</evidence>
<organism evidence="9 10">
    <name type="scientific">Clostridium algifaecis</name>
    <dbReference type="NCBI Taxonomy" id="1472040"/>
    <lineage>
        <taxon>Bacteria</taxon>
        <taxon>Bacillati</taxon>
        <taxon>Bacillota</taxon>
        <taxon>Clostridia</taxon>
        <taxon>Eubacteriales</taxon>
        <taxon>Clostridiaceae</taxon>
        <taxon>Clostridium</taxon>
    </lineage>
</organism>
<dbReference type="InterPro" id="IPR017853">
    <property type="entry name" value="GH"/>
</dbReference>
<feature type="domain" description="Glycoside hydrolase family 31 TIM barrel" evidence="5">
    <location>
        <begin position="164"/>
        <end position="524"/>
    </location>
</feature>
<dbReference type="Pfam" id="PF13802">
    <property type="entry name" value="Gal_mutarotas_2"/>
    <property type="match status" value="1"/>
</dbReference>
<reference evidence="9 10" key="1">
    <citation type="submission" date="2021-03" db="EMBL/GenBank/DDBJ databases">
        <title>Genomic Encyclopedia of Type Strains, Phase IV (KMG-IV): sequencing the most valuable type-strain genomes for metagenomic binning, comparative biology and taxonomic classification.</title>
        <authorList>
            <person name="Goeker M."/>
        </authorList>
    </citation>
    <scope>NUCLEOTIDE SEQUENCE [LARGE SCALE GENOMIC DNA]</scope>
    <source>
        <strain evidence="9 10">DSM 28783</strain>
    </source>
</reference>
<dbReference type="RefSeq" id="WP_209702819.1">
    <property type="nucleotide sequence ID" value="NZ_JAGGLM010000016.1"/>
</dbReference>